<evidence type="ECO:0000313" key="3">
    <source>
        <dbReference type="EMBL" id="OBH70470.1"/>
    </source>
</evidence>
<accession>A0A1A2T254</accession>
<feature type="domain" description="ChsH2 C-terminal OB-fold" evidence="1">
    <location>
        <begin position="57"/>
        <end position="116"/>
    </location>
</feature>
<organism evidence="3 4">
    <name type="scientific">Mycobacterium mantenii</name>
    <dbReference type="NCBI Taxonomy" id="560555"/>
    <lineage>
        <taxon>Bacteria</taxon>
        <taxon>Bacillati</taxon>
        <taxon>Actinomycetota</taxon>
        <taxon>Actinomycetes</taxon>
        <taxon>Mycobacteriales</taxon>
        <taxon>Mycobacteriaceae</taxon>
        <taxon>Mycobacterium</taxon>
        <taxon>Mycobacterium avium complex (MAC)</taxon>
    </lineage>
</organism>
<dbReference type="Proteomes" id="UP000092389">
    <property type="component" value="Unassembled WGS sequence"/>
</dbReference>
<dbReference type="OrthoDB" id="3212161at2"/>
<dbReference type="InterPro" id="IPR012340">
    <property type="entry name" value="NA-bd_OB-fold"/>
</dbReference>
<dbReference type="InterPro" id="IPR002878">
    <property type="entry name" value="ChsH2_C"/>
</dbReference>
<dbReference type="Pfam" id="PF01796">
    <property type="entry name" value="OB_ChsH2_C"/>
    <property type="match status" value="1"/>
</dbReference>
<evidence type="ECO:0008006" key="5">
    <source>
        <dbReference type="Google" id="ProtNLM"/>
    </source>
</evidence>
<dbReference type="InterPro" id="IPR052513">
    <property type="entry name" value="Thioester_dehydratase-like"/>
</dbReference>
<dbReference type="PANTHER" id="PTHR34075">
    <property type="entry name" value="BLR3430 PROTEIN"/>
    <property type="match status" value="1"/>
</dbReference>
<evidence type="ECO:0000259" key="2">
    <source>
        <dbReference type="Pfam" id="PF12172"/>
    </source>
</evidence>
<evidence type="ECO:0000259" key="1">
    <source>
        <dbReference type="Pfam" id="PF01796"/>
    </source>
</evidence>
<dbReference type="PANTHER" id="PTHR34075:SF5">
    <property type="entry name" value="BLR3430 PROTEIN"/>
    <property type="match status" value="1"/>
</dbReference>
<evidence type="ECO:0000313" key="4">
    <source>
        <dbReference type="Proteomes" id="UP000092389"/>
    </source>
</evidence>
<dbReference type="RefSeq" id="WP_067911905.1">
    <property type="nucleotide sequence ID" value="NZ_LZJP01000096.1"/>
</dbReference>
<feature type="domain" description="ChsH2 rubredoxin-like zinc ribbon" evidence="2">
    <location>
        <begin position="21"/>
        <end position="50"/>
    </location>
</feature>
<dbReference type="SUPFAM" id="SSF50249">
    <property type="entry name" value="Nucleic acid-binding proteins"/>
    <property type="match status" value="1"/>
</dbReference>
<dbReference type="Pfam" id="PF12172">
    <property type="entry name" value="zf-ChsH2"/>
    <property type="match status" value="1"/>
</dbReference>
<gene>
    <name evidence="3" type="ORF">A5683_00755</name>
</gene>
<proteinExistence type="predicted"/>
<dbReference type="AlphaFoldDB" id="A0A1A2T254"/>
<reference evidence="3 4" key="1">
    <citation type="submission" date="2016-06" db="EMBL/GenBank/DDBJ databases">
        <authorList>
            <person name="Kjaerup R.B."/>
            <person name="Dalgaard T.S."/>
            <person name="Juul-Madsen H.R."/>
        </authorList>
    </citation>
    <scope>NUCLEOTIDE SEQUENCE [LARGE SCALE GENOMIC DNA]</scope>
    <source>
        <strain evidence="3 4">E152</strain>
    </source>
</reference>
<comment type="caution">
    <text evidence="3">The sequence shown here is derived from an EMBL/GenBank/DDBJ whole genome shotgun (WGS) entry which is preliminary data.</text>
</comment>
<dbReference type="EMBL" id="LZJU01000149">
    <property type="protein sequence ID" value="OBH70470.1"/>
    <property type="molecule type" value="Genomic_DNA"/>
</dbReference>
<protein>
    <recommendedName>
        <fullName evidence="5">DUF35 domain-containing protein</fullName>
    </recommendedName>
</protein>
<sequence length="144" mass="14931">MTDSTAPPADPIPIVGYLNLADPPHLTATVCTGCGAYYFDHRDACASCFGNHFTTTPVASVGALETFTVVEVAAPGIPVPYVAGVVDCDGISVRSNIVGVDPTVDSIRLGMRLQLTTFPIGTDDEGRTAIGFGFEPAGESEAPR</sequence>
<dbReference type="InterPro" id="IPR022002">
    <property type="entry name" value="ChsH2_Znr"/>
</dbReference>
<name>A0A1A2T254_MYCNT</name>